<organism evidence="2 3">
    <name type="scientific">Exophiala aquamarina CBS 119918</name>
    <dbReference type="NCBI Taxonomy" id="1182545"/>
    <lineage>
        <taxon>Eukaryota</taxon>
        <taxon>Fungi</taxon>
        <taxon>Dikarya</taxon>
        <taxon>Ascomycota</taxon>
        <taxon>Pezizomycotina</taxon>
        <taxon>Eurotiomycetes</taxon>
        <taxon>Chaetothyriomycetidae</taxon>
        <taxon>Chaetothyriales</taxon>
        <taxon>Herpotrichiellaceae</taxon>
        <taxon>Exophiala</taxon>
    </lineage>
</organism>
<evidence type="ECO:0000313" key="2">
    <source>
        <dbReference type="EMBL" id="KEF59630.1"/>
    </source>
</evidence>
<name>A0A072PVM6_9EURO</name>
<dbReference type="RefSeq" id="XP_013262220.1">
    <property type="nucleotide sequence ID" value="XM_013406766.1"/>
</dbReference>
<proteinExistence type="predicted"/>
<dbReference type="HOGENOM" id="CLU_275449_0_0_1"/>
<gene>
    <name evidence="2" type="ORF">A1O9_04476</name>
</gene>
<feature type="compositionally biased region" description="Polar residues" evidence="1">
    <location>
        <begin position="19"/>
        <end position="28"/>
    </location>
</feature>
<protein>
    <submittedName>
        <fullName evidence="2">Uncharacterized protein</fullName>
    </submittedName>
</protein>
<sequence length="1159" mass="131936">MDLEPGNGVKGRTPFPNPDVTQQSSNLQPEPESYLAQGAGRYFPVIDQSHDVALVTKLLDRTRDCNGVCSENILLWGLPGCGKRRIARQAALDFSKATKCTILFIDGRTHETFLRDYRDAYTTMTGDTLPQGLAVEALLLKIRITLESCRQDWLMVILDLQFYLEDGTDPLPGGPDSAPTSFLPERSRILVTSSYVIASLAGTVDQDVAMICGLKFARWATCLHVVGVDEKKAILYLQHSGVDASDISAFKRKGASSLSIPPLRLALSAACMRLLGMTSSQFRRLCHRKFKALPSWPGSDTDFSNTMAILWKAINDYEPLAGRILAVVSVVDRLHLPISLIAKLPIFLSIDADVFSSAIDTLLLSGLVEIHDRLGHETLSIPLTIYRWVQLRLRAVEDEEEYGDMMKAWEAIFTEYLTESPKHVTPGKSCFSSERFWPMIGHVTSLCNFKAGSLRVICSLSYMKFLQQVALILIEDGILFNQGLMAITHALDMCVLLQDQHRPPGGNLSLHRDYVSMLQTRALAFSKASKFSESKAELREAERYLSQHLGTDSCYDSHRRRIDDAKAHLSIIQQDFPEALRLLTPLIASSNSREDPFIIAQRHFWLTAYKTSIKADIGALKHSHVAMGYWAALSEREKWGHEDSRRLHWVENHMICLMYLGKYKGALLFGRRLLKCAQQLTPNFGISLCRMTYRVVLCLSALGKLDEAEEAVCYLLARSDYKRVEDETLSHLLVVLHALGQLLQMHGRTVEAEGVYRYILRGAKQWNVQSIGSPSRYDVTGAWTRLVMCLIEQGKFSEARVIRDKYQDEADEDRIDRLIMRARAAYKYMKEVYTKRLEAERSGHLLEYEALVDLYGLKPDLDEAITMFGDPKQRVEENRDFEIDIDIHKVSRARKSRILPLLNFPLVYQSFVHLTARRFELDDPSEDLWCNRKQTILGQYWRFCDCKRKRQRSASVSLDILVEGAPKQRRNMEPGRAGTTLNQKSLDDWVIRTPAHKVLPPGCCESCPCIAANLAGQKESRDLESKLFLWTDSEAEEAIKSKDPPRYRRRKPKRQPIPDHEIFTYDPAKNAWLWLQSEWRDGDGEDENYIIPSALDIPGISITPPEGDKELLPEAKDHQSKLTEHYERDFASEYVMELTRSAGRRFEYHRLDDILEDDE</sequence>
<dbReference type="OrthoDB" id="4155629at2759"/>
<dbReference type="Proteomes" id="UP000027920">
    <property type="component" value="Unassembled WGS sequence"/>
</dbReference>
<evidence type="ECO:0000313" key="3">
    <source>
        <dbReference type="Proteomes" id="UP000027920"/>
    </source>
</evidence>
<feature type="region of interest" description="Disordered" evidence="1">
    <location>
        <begin position="1039"/>
        <end position="1059"/>
    </location>
</feature>
<dbReference type="AlphaFoldDB" id="A0A072PVM6"/>
<dbReference type="EMBL" id="AMGV01000003">
    <property type="protein sequence ID" value="KEF59630.1"/>
    <property type="molecule type" value="Genomic_DNA"/>
</dbReference>
<keyword evidence="3" id="KW-1185">Reference proteome</keyword>
<comment type="caution">
    <text evidence="2">The sequence shown here is derived from an EMBL/GenBank/DDBJ whole genome shotgun (WGS) entry which is preliminary data.</text>
</comment>
<dbReference type="Gene3D" id="1.25.40.10">
    <property type="entry name" value="Tetratricopeptide repeat domain"/>
    <property type="match status" value="1"/>
</dbReference>
<accession>A0A072PVM6</accession>
<dbReference type="GeneID" id="25279407"/>
<dbReference type="SUPFAM" id="SSF48452">
    <property type="entry name" value="TPR-like"/>
    <property type="match status" value="1"/>
</dbReference>
<feature type="region of interest" description="Disordered" evidence="1">
    <location>
        <begin position="1"/>
        <end position="31"/>
    </location>
</feature>
<evidence type="ECO:0000256" key="1">
    <source>
        <dbReference type="SAM" id="MobiDB-lite"/>
    </source>
</evidence>
<dbReference type="InterPro" id="IPR027417">
    <property type="entry name" value="P-loop_NTPase"/>
</dbReference>
<dbReference type="Gene3D" id="3.40.50.300">
    <property type="entry name" value="P-loop containing nucleotide triphosphate hydrolases"/>
    <property type="match status" value="1"/>
</dbReference>
<dbReference type="InterPro" id="IPR011990">
    <property type="entry name" value="TPR-like_helical_dom_sf"/>
</dbReference>
<dbReference type="VEuPathDB" id="FungiDB:A1O9_04476"/>
<reference evidence="2 3" key="1">
    <citation type="submission" date="2013-03" db="EMBL/GenBank/DDBJ databases">
        <title>The Genome Sequence of Exophiala aquamarina CBS 119918.</title>
        <authorList>
            <consortium name="The Broad Institute Genomics Platform"/>
            <person name="Cuomo C."/>
            <person name="de Hoog S."/>
            <person name="Gorbushina A."/>
            <person name="Walker B."/>
            <person name="Young S.K."/>
            <person name="Zeng Q."/>
            <person name="Gargeya S."/>
            <person name="Fitzgerald M."/>
            <person name="Haas B."/>
            <person name="Abouelleil A."/>
            <person name="Allen A.W."/>
            <person name="Alvarado L."/>
            <person name="Arachchi H.M."/>
            <person name="Berlin A.M."/>
            <person name="Chapman S.B."/>
            <person name="Gainer-Dewar J."/>
            <person name="Goldberg J."/>
            <person name="Griggs A."/>
            <person name="Gujja S."/>
            <person name="Hansen M."/>
            <person name="Howarth C."/>
            <person name="Imamovic A."/>
            <person name="Ireland A."/>
            <person name="Larimer J."/>
            <person name="McCowan C."/>
            <person name="Murphy C."/>
            <person name="Pearson M."/>
            <person name="Poon T.W."/>
            <person name="Priest M."/>
            <person name="Roberts A."/>
            <person name="Saif S."/>
            <person name="Shea T."/>
            <person name="Sisk P."/>
            <person name="Sykes S."/>
            <person name="Wortman J."/>
            <person name="Nusbaum C."/>
            <person name="Birren B."/>
        </authorList>
    </citation>
    <scope>NUCLEOTIDE SEQUENCE [LARGE SCALE GENOMIC DNA]</scope>
    <source>
        <strain evidence="2 3">CBS 119918</strain>
    </source>
</reference>